<dbReference type="STRING" id="548476.cauri_1739"/>
<accession>C3PHM8</accession>
<dbReference type="EMBL" id="CP001601">
    <property type="protein sequence ID" value="ACP33332.1"/>
    <property type="molecule type" value="Genomic_DNA"/>
</dbReference>
<organism evidence="3 4">
    <name type="scientific">Corynebacterium aurimucosum (strain ATCC 700975 / DSM 44827 / CIP 107346 / CN-1)</name>
    <name type="common">Corynebacterium nigricans</name>
    <dbReference type="NCBI Taxonomy" id="548476"/>
    <lineage>
        <taxon>Bacteria</taxon>
        <taxon>Bacillati</taxon>
        <taxon>Actinomycetota</taxon>
        <taxon>Actinomycetes</taxon>
        <taxon>Mycobacteriales</taxon>
        <taxon>Corynebacteriaceae</taxon>
        <taxon>Corynebacterium</taxon>
    </lineage>
</organism>
<protein>
    <recommendedName>
        <fullName evidence="2">DUF2786 domain-containing protein</fullName>
    </recommendedName>
</protein>
<reference evidence="3 4" key="1">
    <citation type="journal article" date="2010" name="BMC Genomics">
        <title>Complete genome sequence and lifestyle of black-pigmented Corynebacterium aurimucosum ATCC 700975 (formerly C. nigricans CN-1) isolated from a vaginal swab of a woman with spontaneous abortion.</title>
        <authorList>
            <person name="Trost E."/>
            <person name="Gotker S."/>
            <person name="Schneider J."/>
            <person name="Schneiker-Bekel S."/>
            <person name="Szczepanowski R."/>
            <person name="Tilker A."/>
            <person name="Viehoever P."/>
            <person name="Arnold W."/>
            <person name="Bekel T."/>
            <person name="Blom J."/>
            <person name="Gartemann K.H."/>
            <person name="Linke B."/>
            <person name="Goesmann A."/>
            <person name="Puhler A."/>
            <person name="Shukla S.K."/>
            <person name="Tauch A."/>
        </authorList>
    </citation>
    <scope>NUCLEOTIDE SEQUENCE [LARGE SCALE GENOMIC DNA]</scope>
    <source>
        <strain evidence="4">ATCC 700975 / DSM 44827 / CIP 107346 / CN-1</strain>
    </source>
</reference>
<proteinExistence type="predicted"/>
<evidence type="ECO:0000256" key="1">
    <source>
        <dbReference type="SAM" id="MobiDB-lite"/>
    </source>
</evidence>
<evidence type="ECO:0000313" key="3">
    <source>
        <dbReference type="EMBL" id="ACP33332.1"/>
    </source>
</evidence>
<dbReference type="Proteomes" id="UP000002077">
    <property type="component" value="Chromosome"/>
</dbReference>
<evidence type="ECO:0000313" key="4">
    <source>
        <dbReference type="Proteomes" id="UP000002077"/>
    </source>
</evidence>
<sequence>MATQPNRCTHTNRLGTAMNTHHATLSQRGIELISQAARQGWSPKDLLHVVGSFCHPLIYRAAPHVPAQISSTALRKEWLSFTPPASMTMSTDDLMRLIEAITLLPPLRDVDVLAAQRNNSGTSRSSKENRIRDKISHLLRKAESTPYEEEASALIAKAQSLQQRHRLEGTPTNSPDTVVSTRIHINAPYINHKTTLLSVIADRNGCTALRLHPKGIVTVIGAEEDVRHVTDLFASLLRQCEWHMHHGEHAKSARQLGNVASFRRSFILSYATRIGELLEEANTKLDSHDVEGTGLASNGPSTRQDEVTLAQQSLSAVEERRRNAEAVTDRIFPNARTVSLAVRSHAGVSAGASAAEKSHLGGDSSGLNGRRQLTR</sequence>
<name>C3PHM8_CORA7</name>
<feature type="region of interest" description="Disordered" evidence="1">
    <location>
        <begin position="352"/>
        <end position="375"/>
    </location>
</feature>
<feature type="domain" description="DUF2786" evidence="2">
    <location>
        <begin position="130"/>
        <end position="168"/>
    </location>
</feature>
<dbReference type="Pfam" id="PF10979">
    <property type="entry name" value="DUF2786"/>
    <property type="match status" value="1"/>
</dbReference>
<dbReference type="AlphaFoldDB" id="C3PHM8"/>
<dbReference type="HOGENOM" id="CLU_042647_0_0_11"/>
<dbReference type="KEGG" id="car:cauri_1739"/>
<gene>
    <name evidence="3" type="ordered locus">cauri_1739</name>
</gene>
<dbReference type="InterPro" id="IPR024498">
    <property type="entry name" value="DUF2786"/>
</dbReference>
<dbReference type="eggNOG" id="ENOG5031KBW">
    <property type="taxonomic scope" value="Bacteria"/>
</dbReference>
<evidence type="ECO:0000259" key="2">
    <source>
        <dbReference type="Pfam" id="PF10979"/>
    </source>
</evidence>
<keyword evidence="4" id="KW-1185">Reference proteome</keyword>